<gene>
    <name evidence="1" type="ORF">HYZ11_00565</name>
</gene>
<evidence type="ECO:0008006" key="3">
    <source>
        <dbReference type="Google" id="ProtNLM"/>
    </source>
</evidence>
<dbReference type="EMBL" id="JACPUR010000001">
    <property type="protein sequence ID" value="MBI3126081.1"/>
    <property type="molecule type" value="Genomic_DNA"/>
</dbReference>
<accession>A0A932HYA9</accession>
<organism evidence="1 2">
    <name type="scientific">Tectimicrobiota bacterium</name>
    <dbReference type="NCBI Taxonomy" id="2528274"/>
    <lineage>
        <taxon>Bacteria</taxon>
        <taxon>Pseudomonadati</taxon>
        <taxon>Nitrospinota/Tectimicrobiota group</taxon>
        <taxon>Candidatus Tectimicrobiota</taxon>
    </lineage>
</organism>
<proteinExistence type="predicted"/>
<sequence length="468" mass="52038">MKFPRLWFWLAPILLISCANYLPIPWQEASGRPDSVRALGARLAAGLAEGLRKSDFKNVSRFKARPDPSKEMETVLRVVVAGFPEARTGVRTAFSREVEEAVRRALGASGQFRIVDGGEGVAWQEAKSFRLPLSIPEDQGDFDNPPEAVTIGDWRDVIERAKLEGRAEPPSPEELSAQLDGDHPLQGLWAGAKGGTYGEESAVYSASILGADAAVFGAYALGPGRVRIWAAVVLNAPPQAFYYVRYSRGLEDVFSLPERVERGRRYLAYARDELPENTVREALRERVEPNPRSAPEHPPYWGEPALDVRLEEIDARGQRQSLAVRNVVGARSLVVGRLAARSVRHVYAFVINRNGEAEEIFSSADPGRQGWSRRVEPGHFLPFHARMAERGQIYRLYFISTPQPFEGESAIQAARRRLGLGTAGRAQASRGVERAGPDPWFAAGGQDRLILERGWDQQVFWLFRRKGS</sequence>
<evidence type="ECO:0000313" key="2">
    <source>
        <dbReference type="Proteomes" id="UP000782312"/>
    </source>
</evidence>
<name>A0A932HYA9_UNCTE</name>
<dbReference type="Proteomes" id="UP000782312">
    <property type="component" value="Unassembled WGS sequence"/>
</dbReference>
<evidence type="ECO:0000313" key="1">
    <source>
        <dbReference type="EMBL" id="MBI3126081.1"/>
    </source>
</evidence>
<comment type="caution">
    <text evidence="1">The sequence shown here is derived from an EMBL/GenBank/DDBJ whole genome shotgun (WGS) entry which is preliminary data.</text>
</comment>
<reference evidence="1" key="1">
    <citation type="submission" date="2020-07" db="EMBL/GenBank/DDBJ databases">
        <title>Huge and variable diversity of episymbiotic CPR bacteria and DPANN archaea in groundwater ecosystems.</title>
        <authorList>
            <person name="He C.Y."/>
            <person name="Keren R."/>
            <person name="Whittaker M."/>
            <person name="Farag I.F."/>
            <person name="Doudna J."/>
            <person name="Cate J.H.D."/>
            <person name="Banfield J.F."/>
        </authorList>
    </citation>
    <scope>NUCLEOTIDE SEQUENCE</scope>
    <source>
        <strain evidence="1">NC_groundwater_763_Ag_S-0.2um_68_21</strain>
    </source>
</reference>
<dbReference type="PROSITE" id="PS51257">
    <property type="entry name" value="PROKAR_LIPOPROTEIN"/>
    <property type="match status" value="1"/>
</dbReference>
<protein>
    <recommendedName>
        <fullName evidence="3">Lipoprotein</fullName>
    </recommendedName>
</protein>
<dbReference type="AlphaFoldDB" id="A0A932HYA9"/>